<comment type="caution">
    <text evidence="1">The sequence shown here is derived from an EMBL/GenBank/DDBJ whole genome shotgun (WGS) entry which is preliminary data.</text>
</comment>
<dbReference type="EMBL" id="CAIZ01000046">
    <property type="protein sequence ID" value="CCH69216.1"/>
    <property type="molecule type" value="Genomic_DNA"/>
</dbReference>
<dbReference type="RefSeq" id="WP_010849374.1">
    <property type="nucleotide sequence ID" value="NZ_HF570956.1"/>
</dbReference>
<dbReference type="GO" id="GO:0016787">
    <property type="term" value="F:hydrolase activity"/>
    <property type="evidence" value="ECO:0007669"/>
    <property type="project" value="UniProtKB-KW"/>
</dbReference>
<evidence type="ECO:0000313" key="1">
    <source>
        <dbReference type="EMBL" id="CCH69216.1"/>
    </source>
</evidence>
<proteinExistence type="predicted"/>
<keyword evidence="1" id="KW-0378">Hydrolase</keyword>
<protein>
    <submittedName>
        <fullName evidence="1">Alpha/beta hydrolase</fullName>
    </submittedName>
</protein>
<dbReference type="STRING" id="1193181.BN10_140028"/>
<dbReference type="HOGENOM" id="CLU_2453599_0_0_11"/>
<evidence type="ECO:0000313" key="2">
    <source>
        <dbReference type="Proteomes" id="UP000013167"/>
    </source>
</evidence>
<dbReference type="AlphaFoldDB" id="N0E0H3"/>
<reference evidence="1 2" key="1">
    <citation type="journal article" date="2013" name="ISME J.">
        <title>A metabolic model for members of the genus Tetrasphaera involved in enhanced biological phosphorus removal.</title>
        <authorList>
            <person name="Kristiansen R."/>
            <person name="Nguyen H.T.T."/>
            <person name="Saunders A.M."/>
            <person name="Nielsen J.L."/>
            <person name="Wimmer R."/>
            <person name="Le V.Q."/>
            <person name="McIlroy S.J."/>
            <person name="Petrovski S."/>
            <person name="Seviour R.J."/>
            <person name="Calteau A."/>
            <person name="Nielsen K.L."/>
            <person name="Nielsen P.H."/>
        </authorList>
    </citation>
    <scope>NUCLEOTIDE SEQUENCE [LARGE SCALE GENOMIC DNA]</scope>
    <source>
        <strain evidence="1 2">Lp2</strain>
    </source>
</reference>
<accession>N0E0H3</accession>
<keyword evidence="2" id="KW-1185">Reference proteome</keyword>
<gene>
    <name evidence="1" type="ORF">BN10_140028</name>
</gene>
<name>N0E0H3_9MICO</name>
<organism evidence="1 2">
    <name type="scientific">Phycicoccus elongatus Lp2</name>
    <dbReference type="NCBI Taxonomy" id="1193181"/>
    <lineage>
        <taxon>Bacteria</taxon>
        <taxon>Bacillati</taxon>
        <taxon>Actinomycetota</taxon>
        <taxon>Actinomycetes</taxon>
        <taxon>Micrococcales</taxon>
        <taxon>Intrasporangiaceae</taxon>
        <taxon>Phycicoccus</taxon>
    </lineage>
</organism>
<sequence length="89" mass="9584">MVGTPPWLTALAHTLPNDLALHGPDWTPPRPGTAPPDKRVVILVGSNSPQWFHATAHAAADAYAATTTMLPGQDHNILWQPQDLVPHLT</sequence>
<dbReference type="Proteomes" id="UP000013167">
    <property type="component" value="Unassembled WGS sequence"/>
</dbReference>